<dbReference type="InterPro" id="IPR036661">
    <property type="entry name" value="Luciferase-like_sf"/>
</dbReference>
<sequence length="309" mass="32213">MRIGLTGGGSTVESILRQARIAEEQGFSSLWYASNVASDPLTAMALAGRETSWIELGTAVLQTYPCHPLLQANRVTAAADAMGRPGLTLGLGASHATAVEGLYGLSYAHPGRNTEEYLTIITALLRGEQVDFTGHDWSAHTSAPAAPAAPVQVLLSALSPRMLRVAGAIADGTILWMASAKAIESHIVPRIATAATAAGRPSPRIVAGLPVAVHDDESAARSATAATAGIYGGMPNYQRIIETGGGSAPADLAIVGNEKSVRSQLQSLLDAGATDIWAQPVAVGVDRTQRSASRQRTIDLLRELLDHRS</sequence>
<feature type="domain" description="Luciferase-like" evidence="2">
    <location>
        <begin position="9"/>
        <end position="284"/>
    </location>
</feature>
<dbReference type="EMBL" id="CWKH01000002">
    <property type="protein sequence ID" value="CRZ16842.1"/>
    <property type="molecule type" value="Genomic_DNA"/>
</dbReference>
<dbReference type="InterPro" id="IPR050564">
    <property type="entry name" value="F420-G6PD/mer"/>
</dbReference>
<evidence type="ECO:0000313" key="3">
    <source>
        <dbReference type="EMBL" id="CRZ16842.1"/>
    </source>
</evidence>
<keyword evidence="1" id="KW-0560">Oxidoreductase</keyword>
<dbReference type="Proteomes" id="UP000199147">
    <property type="component" value="Unassembled WGS sequence"/>
</dbReference>
<organism evidence="3 4">
    <name type="scientific">Mycolicibacterium neworleansense</name>
    <dbReference type="NCBI Taxonomy" id="146018"/>
    <lineage>
        <taxon>Bacteria</taxon>
        <taxon>Bacillati</taxon>
        <taxon>Actinomycetota</taxon>
        <taxon>Actinomycetes</taxon>
        <taxon>Mycobacteriales</taxon>
        <taxon>Mycobacteriaceae</taxon>
        <taxon>Mycolicibacterium</taxon>
    </lineage>
</organism>
<dbReference type="NCBIfam" id="TIGR03564">
    <property type="entry name" value="F420_MSMEG_4879"/>
    <property type="match status" value="1"/>
</dbReference>
<dbReference type="InterPro" id="IPR019910">
    <property type="entry name" value="Lucif-like_OxRdtase_MSMEG_4879"/>
</dbReference>
<dbReference type="PANTHER" id="PTHR43244:SF1">
    <property type="entry name" value="5,10-METHYLENETETRAHYDROMETHANOPTERIN REDUCTASE"/>
    <property type="match status" value="1"/>
</dbReference>
<evidence type="ECO:0000256" key="1">
    <source>
        <dbReference type="ARBA" id="ARBA00023002"/>
    </source>
</evidence>
<dbReference type="CDD" id="cd01097">
    <property type="entry name" value="Tetrahydromethanopterin_reductase"/>
    <property type="match status" value="1"/>
</dbReference>
<keyword evidence="4" id="KW-1185">Reference proteome</keyword>
<dbReference type="GO" id="GO:0016705">
    <property type="term" value="F:oxidoreductase activity, acting on paired donors, with incorporation or reduction of molecular oxygen"/>
    <property type="evidence" value="ECO:0007669"/>
    <property type="project" value="InterPro"/>
</dbReference>
<dbReference type="STRING" id="146018.BN2156_03720"/>
<dbReference type="SUPFAM" id="SSF51679">
    <property type="entry name" value="Bacterial luciferase-like"/>
    <property type="match status" value="1"/>
</dbReference>
<dbReference type="PANTHER" id="PTHR43244">
    <property type="match status" value="1"/>
</dbReference>
<reference evidence="4" key="1">
    <citation type="submission" date="2015-07" db="EMBL/GenBank/DDBJ databases">
        <authorList>
            <person name="Urmite Genomes"/>
        </authorList>
    </citation>
    <scope>NUCLEOTIDE SEQUENCE [LARGE SCALE GENOMIC DNA]</scope>
    <source>
        <strain evidence="4">type strain: ATCC 49404</strain>
    </source>
</reference>
<proteinExistence type="predicted"/>
<dbReference type="RefSeq" id="WP_090516449.1">
    <property type="nucleotide sequence ID" value="NZ_CWKH01000002.1"/>
</dbReference>
<name>A0A0H5RTL5_9MYCO</name>
<dbReference type="Pfam" id="PF00296">
    <property type="entry name" value="Bac_luciferase"/>
    <property type="match status" value="1"/>
</dbReference>
<gene>
    <name evidence="3" type="ORF">BN2156_03720</name>
</gene>
<evidence type="ECO:0000313" key="4">
    <source>
        <dbReference type="Proteomes" id="UP000199147"/>
    </source>
</evidence>
<dbReference type="OrthoDB" id="7054907at2"/>
<protein>
    <submittedName>
        <fullName evidence="3">Luciferase family protein</fullName>
    </submittedName>
</protein>
<dbReference type="AlphaFoldDB" id="A0A0H5RTL5"/>
<dbReference type="InterPro" id="IPR011251">
    <property type="entry name" value="Luciferase-like_dom"/>
</dbReference>
<dbReference type="Gene3D" id="3.20.20.30">
    <property type="entry name" value="Luciferase-like domain"/>
    <property type="match status" value="1"/>
</dbReference>
<accession>A0A0H5RTL5</accession>
<evidence type="ECO:0000259" key="2">
    <source>
        <dbReference type="Pfam" id="PF00296"/>
    </source>
</evidence>